<protein>
    <submittedName>
        <fullName evidence="1">Uncharacterized protein</fullName>
    </submittedName>
</protein>
<dbReference type="Proteomes" id="UP000501690">
    <property type="component" value="Linkage Group LG9"/>
</dbReference>
<accession>A0A4D6MZA5</accession>
<evidence type="ECO:0000313" key="2">
    <source>
        <dbReference type="Proteomes" id="UP000501690"/>
    </source>
</evidence>
<keyword evidence="2" id="KW-1185">Reference proteome</keyword>
<organism evidence="1 2">
    <name type="scientific">Vigna unguiculata</name>
    <name type="common">Cowpea</name>
    <dbReference type="NCBI Taxonomy" id="3917"/>
    <lineage>
        <taxon>Eukaryota</taxon>
        <taxon>Viridiplantae</taxon>
        <taxon>Streptophyta</taxon>
        <taxon>Embryophyta</taxon>
        <taxon>Tracheophyta</taxon>
        <taxon>Spermatophyta</taxon>
        <taxon>Magnoliopsida</taxon>
        <taxon>eudicotyledons</taxon>
        <taxon>Gunneridae</taxon>
        <taxon>Pentapetalae</taxon>
        <taxon>rosids</taxon>
        <taxon>fabids</taxon>
        <taxon>Fabales</taxon>
        <taxon>Fabaceae</taxon>
        <taxon>Papilionoideae</taxon>
        <taxon>50 kb inversion clade</taxon>
        <taxon>NPAAA clade</taxon>
        <taxon>indigoferoid/millettioid clade</taxon>
        <taxon>Phaseoleae</taxon>
        <taxon>Vigna</taxon>
    </lineage>
</organism>
<reference evidence="1 2" key="1">
    <citation type="submission" date="2019-04" db="EMBL/GenBank/DDBJ databases">
        <title>An improved genome assembly and genetic linkage map for asparagus bean, Vigna unguiculata ssp. sesquipedialis.</title>
        <authorList>
            <person name="Xia Q."/>
            <person name="Zhang R."/>
            <person name="Dong Y."/>
        </authorList>
    </citation>
    <scope>NUCLEOTIDE SEQUENCE [LARGE SCALE GENOMIC DNA]</scope>
    <source>
        <tissue evidence="1">Leaf</tissue>
    </source>
</reference>
<dbReference type="AlphaFoldDB" id="A0A4D6MZA5"/>
<gene>
    <name evidence="1" type="ORF">DEO72_LG9g1011</name>
</gene>
<evidence type="ECO:0000313" key="1">
    <source>
        <dbReference type="EMBL" id="QCE06002.1"/>
    </source>
</evidence>
<dbReference type="EMBL" id="CP039353">
    <property type="protein sequence ID" value="QCE06002.1"/>
    <property type="molecule type" value="Genomic_DNA"/>
</dbReference>
<proteinExistence type="predicted"/>
<sequence length="325" mass="36801">MVFAYWQIITDMSPSLLEILKRWLPTHESFRVMQQSVSLSCVDICMSLRLDVDGLDVEFDKNVCGVVGSLLRDKLITLENVIEMIKNVIESEFDDVDNFFRQNIDSLSSYNWAKTVHNYLVKNLNHAFLALRQKEICLKGSTIVLQVDMIWAVKPLALCGPDRELMFPRILAWPNVHLSQDALRCCSKRVNRVSMKDLLKKLRVHGRHITKMKKRITVLGDDILSRCHVGEEEGGQEVEGEGGEEVEVEVGEDVDVFGQDVLVGVETSKEDDVGKAFDLNSEADDHHCEDVSTLHGGGQHKWPDFGYLEVLGFWSRKEVVCPNGA</sequence>
<name>A0A4D6MZA5_VIGUN</name>